<dbReference type="EMBL" id="BIXY01000056">
    <property type="protein sequence ID" value="GCF09982.1"/>
    <property type="molecule type" value="Genomic_DNA"/>
</dbReference>
<accession>A0A5A5TEZ0</accession>
<sequence>MSVHVFLSKKTGISLRENRLNEANTLWEYILTTYGYCPESENLREERIYHAIFQPTFHRHCFLSLHITPTDTDAILTFGYLAHIWEWKRYLEILSAIREMQEFPMLSDDAFVYLKNIQMEALREKYVFSSFPDEESVYLRNVQMTAVPLETLQYFEQKMQEIQPFELGILVPEPQYARDGITARGIVTDRYRTHRFDIWPVPLTGRYRAFFLEFIRLGSACVEEAEQKHLKEIQRYLY</sequence>
<dbReference type="AlphaFoldDB" id="A0A5A5TEZ0"/>
<evidence type="ECO:0000313" key="1">
    <source>
        <dbReference type="EMBL" id="GCF09982.1"/>
    </source>
</evidence>
<proteinExistence type="predicted"/>
<protein>
    <submittedName>
        <fullName evidence="1">Uncharacterized protein</fullName>
    </submittedName>
</protein>
<organism evidence="1 2">
    <name type="scientific">Dictyobacter arantiisoli</name>
    <dbReference type="NCBI Taxonomy" id="2014874"/>
    <lineage>
        <taxon>Bacteria</taxon>
        <taxon>Bacillati</taxon>
        <taxon>Chloroflexota</taxon>
        <taxon>Ktedonobacteria</taxon>
        <taxon>Ktedonobacterales</taxon>
        <taxon>Dictyobacteraceae</taxon>
        <taxon>Dictyobacter</taxon>
    </lineage>
</organism>
<dbReference type="Proteomes" id="UP000322530">
    <property type="component" value="Unassembled WGS sequence"/>
</dbReference>
<comment type="caution">
    <text evidence="1">The sequence shown here is derived from an EMBL/GenBank/DDBJ whole genome shotgun (WGS) entry which is preliminary data.</text>
</comment>
<keyword evidence="2" id="KW-1185">Reference proteome</keyword>
<evidence type="ECO:0000313" key="2">
    <source>
        <dbReference type="Proteomes" id="UP000322530"/>
    </source>
</evidence>
<gene>
    <name evidence="1" type="ORF">KDI_35460</name>
</gene>
<dbReference type="RefSeq" id="WP_149402881.1">
    <property type="nucleotide sequence ID" value="NZ_BIXY01000056.1"/>
</dbReference>
<name>A0A5A5TEZ0_9CHLR</name>
<reference evidence="1 2" key="1">
    <citation type="submission" date="2019-01" db="EMBL/GenBank/DDBJ databases">
        <title>Draft genome sequence of Dictyobacter sp. Uno17.</title>
        <authorList>
            <person name="Wang C.M."/>
            <person name="Zheng Y."/>
            <person name="Sakai Y."/>
            <person name="Abe K."/>
            <person name="Yokota A."/>
            <person name="Yabe S."/>
        </authorList>
    </citation>
    <scope>NUCLEOTIDE SEQUENCE [LARGE SCALE GENOMIC DNA]</scope>
    <source>
        <strain evidence="1 2">Uno17</strain>
    </source>
</reference>